<evidence type="ECO:0000313" key="8">
    <source>
        <dbReference type="Proteomes" id="UP000006564"/>
    </source>
</evidence>
<keyword evidence="1" id="KW-0479">Metal-binding</keyword>
<gene>
    <name evidence="4" type="ORF">AO090009000569</name>
    <name evidence="7" type="ORF">AO090010000316</name>
    <name evidence="5" type="ORF">AO090023000248</name>
    <name evidence="6" type="ORF">AO090103000509</name>
</gene>
<dbReference type="Proteomes" id="UP000006564">
    <property type="component" value="Chromosome 8"/>
</dbReference>
<keyword evidence="8" id="KW-1185">Reference proteome</keyword>
<keyword evidence="1" id="KW-0863">Zinc-finger</keyword>
<dbReference type="VEuPathDB" id="FungiDB:AO090103000509"/>
<keyword evidence="1" id="KW-0862">Zinc</keyword>
<evidence type="ECO:0000313" key="7">
    <source>
        <dbReference type="EMBL" id="BAE66199.1"/>
    </source>
</evidence>
<dbReference type="PROSITE" id="PS50158">
    <property type="entry name" value="ZF_CCHC"/>
    <property type="match status" value="1"/>
</dbReference>
<dbReference type="SUPFAM" id="SSF57756">
    <property type="entry name" value="Retrovirus zinc finger-like domains"/>
    <property type="match status" value="1"/>
</dbReference>
<dbReference type="EMBL" id="AP007175">
    <property type="protein sequence ID" value="BAE66199.1"/>
    <property type="molecule type" value="Genomic_DNA"/>
</dbReference>
<name>Q2UHZ6_ASPOR</name>
<feature type="compositionally biased region" description="Basic and acidic residues" evidence="2">
    <location>
        <begin position="161"/>
        <end position="173"/>
    </location>
</feature>
<feature type="region of interest" description="Disordered" evidence="2">
    <location>
        <begin position="98"/>
        <end position="173"/>
    </location>
</feature>
<dbReference type="EMBL" id="AP007150">
    <property type="protein sequence ID" value="BAE55005.1"/>
    <property type="molecule type" value="Genomic_DNA"/>
</dbReference>
<dbReference type="GeneID" id="10099795"/>
<evidence type="ECO:0000256" key="1">
    <source>
        <dbReference type="PROSITE-ProRule" id="PRU00047"/>
    </source>
</evidence>
<feature type="domain" description="CCHC-type" evidence="3">
    <location>
        <begin position="174"/>
        <end position="190"/>
    </location>
</feature>
<dbReference type="InterPro" id="IPR001878">
    <property type="entry name" value="Znf_CCHC"/>
</dbReference>
<dbReference type="SMART" id="SM00343">
    <property type="entry name" value="ZnF_C2HC"/>
    <property type="match status" value="1"/>
</dbReference>
<evidence type="ECO:0000313" key="5">
    <source>
        <dbReference type="EMBL" id="BAE58819.1"/>
    </source>
</evidence>
<evidence type="ECO:0000259" key="3">
    <source>
        <dbReference type="PROSITE" id="PS50158"/>
    </source>
</evidence>
<dbReference type="Proteomes" id="UP000006564">
    <property type="component" value="Chromosome 3"/>
</dbReference>
<protein>
    <recommendedName>
        <fullName evidence="3">CCHC-type domain-containing protein</fullName>
    </recommendedName>
</protein>
<sequence>MKDFLYTFVDPEADRHRNVAYRLINEKQNGRNMREWCARSLEVWQAFPNNSLTAQTWIQTLDQEVQREITRAARQPQTLGEAHDMAIQYWSMLHRERSLRDSEGSGRKRADGGNQGPAGFNRGRKRPRENETPATRPRGSRSSPGQPPFKARRWNDGTQAAHERKRDWQKKEGRCFRCNEMGHRIWECPKAADGAPGKDASREQ</sequence>
<dbReference type="EMBL" id="AP007174">
    <property type="protein sequence ID" value="BAE65922.1"/>
    <property type="molecule type" value="Genomic_DNA"/>
</dbReference>
<dbReference type="AlphaFoldDB" id="Q2UHZ6"/>
<dbReference type="RefSeq" id="XP_003189097.2">
    <property type="nucleotide sequence ID" value="XM_003189049.2"/>
</dbReference>
<accession>Q2UHZ6</accession>
<dbReference type="EMBL" id="AP007157">
    <property type="protein sequence ID" value="BAE58819.1"/>
    <property type="molecule type" value="Genomic_DNA"/>
</dbReference>
<dbReference type="VEuPathDB" id="FungiDB:AO090010000316"/>
<evidence type="ECO:0000256" key="2">
    <source>
        <dbReference type="SAM" id="MobiDB-lite"/>
    </source>
</evidence>
<evidence type="ECO:0000313" key="4">
    <source>
        <dbReference type="EMBL" id="BAE55005.1"/>
    </source>
</evidence>
<dbReference type="Gene3D" id="4.10.60.10">
    <property type="entry name" value="Zinc finger, CCHC-type"/>
    <property type="match status" value="1"/>
</dbReference>
<dbReference type="Proteomes" id="UP000006564">
    <property type="component" value="Chromosome 1"/>
</dbReference>
<dbReference type="KEGG" id="aor:AO090009000569"/>
<dbReference type="InterPro" id="IPR036875">
    <property type="entry name" value="Znf_CCHC_sf"/>
</dbReference>
<dbReference type="HOGENOM" id="CLU_1342987_0_0_1"/>
<evidence type="ECO:0000313" key="6">
    <source>
        <dbReference type="EMBL" id="BAE65922.1"/>
    </source>
</evidence>
<dbReference type="GO" id="GO:0003676">
    <property type="term" value="F:nucleic acid binding"/>
    <property type="evidence" value="ECO:0007669"/>
    <property type="project" value="InterPro"/>
</dbReference>
<proteinExistence type="predicted"/>
<dbReference type="GO" id="GO:0008270">
    <property type="term" value="F:zinc ion binding"/>
    <property type="evidence" value="ECO:0007669"/>
    <property type="project" value="UniProtKB-KW"/>
</dbReference>
<feature type="compositionally biased region" description="Basic and acidic residues" evidence="2">
    <location>
        <begin position="98"/>
        <end position="111"/>
    </location>
</feature>
<reference evidence="5 8" key="1">
    <citation type="journal article" date="2005" name="Nature">
        <title>Genome sequencing and analysis of Aspergillus oryzae.</title>
        <authorList>
            <person name="Machida M."/>
            <person name="Asai K."/>
            <person name="Sano M."/>
            <person name="Tanaka T."/>
            <person name="Kumagai T."/>
            <person name="Terai G."/>
            <person name="Kusumoto K."/>
            <person name="Arima T."/>
            <person name="Akita O."/>
            <person name="Kashiwagi Y."/>
            <person name="Abe K."/>
            <person name="Gomi K."/>
            <person name="Horiuchi H."/>
            <person name="Kitamoto K."/>
            <person name="Kobayashi T."/>
            <person name="Takeuchi M."/>
            <person name="Denning D.W."/>
            <person name="Galagan J.E."/>
            <person name="Nierman W.C."/>
            <person name="Yu J."/>
            <person name="Archer D.B."/>
            <person name="Bennett J.W."/>
            <person name="Bhatnagar D."/>
            <person name="Cleveland T.E."/>
            <person name="Fedorova N.D."/>
            <person name="Gotoh O."/>
            <person name="Horikawa H."/>
            <person name="Hosoyama A."/>
            <person name="Ichinomiya M."/>
            <person name="Igarashi R."/>
            <person name="Iwashita K."/>
            <person name="Juvvadi P.R."/>
            <person name="Kato M."/>
            <person name="Kato Y."/>
            <person name="Kin T."/>
            <person name="Kokubun A."/>
            <person name="Maeda H."/>
            <person name="Maeyama N."/>
            <person name="Maruyama J."/>
            <person name="Nagasaki H."/>
            <person name="Nakajima T."/>
            <person name="Oda K."/>
            <person name="Okada K."/>
            <person name="Paulsen I."/>
            <person name="Sakamoto K."/>
            <person name="Sawano T."/>
            <person name="Takahashi M."/>
            <person name="Takase K."/>
            <person name="Terabayashi Y."/>
            <person name="Wortman J."/>
            <person name="Yamada O."/>
            <person name="Yamagata Y."/>
            <person name="Anazawa H."/>
            <person name="Hata Y."/>
            <person name="Koide Y."/>
            <person name="Komori T."/>
            <person name="Koyama Y."/>
            <person name="Minetoki T."/>
            <person name="Suharnan S."/>
            <person name="Tanaka A."/>
            <person name="Isono K."/>
            <person name="Kuhara S."/>
            <person name="Ogasawara N."/>
            <person name="Kikuchi H."/>
        </authorList>
    </citation>
    <scope>NUCLEOTIDE SEQUENCE [LARGE SCALE GENOMIC DNA]</scope>
    <source>
        <strain evidence="8">ATCC 42149 / RIB 40</strain>
        <strain evidence="5">RIB 40</strain>
    </source>
</reference>
<organism evidence="5 8">
    <name type="scientific">Aspergillus oryzae (strain ATCC 42149 / RIB 40)</name>
    <name type="common">Yellow koji mold</name>
    <dbReference type="NCBI Taxonomy" id="510516"/>
    <lineage>
        <taxon>Eukaryota</taxon>
        <taxon>Fungi</taxon>
        <taxon>Dikarya</taxon>
        <taxon>Ascomycota</taxon>
        <taxon>Pezizomycotina</taxon>
        <taxon>Eurotiomycetes</taxon>
        <taxon>Eurotiomycetidae</taxon>
        <taxon>Eurotiales</taxon>
        <taxon>Aspergillaceae</taxon>
        <taxon>Aspergillus</taxon>
        <taxon>Aspergillus subgen. Circumdati</taxon>
    </lineage>
</organism>
<dbReference type="VEuPathDB" id="FungiDB:AO090023000248"/>